<protein>
    <submittedName>
        <fullName evidence="2">Uncharacterized protein</fullName>
    </submittedName>
</protein>
<dbReference type="EMBL" id="CP000555">
    <property type="protein sequence ID" value="ABM94976.1"/>
    <property type="molecule type" value="Genomic_DNA"/>
</dbReference>
<evidence type="ECO:0000313" key="2">
    <source>
        <dbReference type="EMBL" id="ABM94976.1"/>
    </source>
</evidence>
<keyword evidence="3" id="KW-1185">Reference proteome</keyword>
<evidence type="ECO:0000256" key="1">
    <source>
        <dbReference type="SAM" id="MobiDB-lite"/>
    </source>
</evidence>
<dbReference type="HOGENOM" id="CLU_2193862_0_0_4"/>
<feature type="region of interest" description="Disordered" evidence="1">
    <location>
        <begin position="18"/>
        <end position="38"/>
    </location>
</feature>
<dbReference type="AlphaFoldDB" id="A2SHD7"/>
<evidence type="ECO:0000313" key="3">
    <source>
        <dbReference type="Proteomes" id="UP000000366"/>
    </source>
</evidence>
<name>A2SHD7_METPP</name>
<reference evidence="2 3" key="1">
    <citation type="journal article" date="2007" name="J. Bacteriol.">
        <title>Whole-genome analysis of the methyl tert-butyl ether-degrading beta-proteobacterium Methylibium petroleiphilum PM1.</title>
        <authorList>
            <person name="Kane S.R."/>
            <person name="Chakicherla A.Y."/>
            <person name="Chain P.S.G."/>
            <person name="Schmidt R."/>
            <person name="Shin M.W."/>
            <person name="Legler T.C."/>
            <person name="Scow K.M."/>
            <person name="Larimer F.W."/>
            <person name="Lucas S.M."/>
            <person name="Richardson P.M."/>
            <person name="Hristova K.R."/>
        </authorList>
    </citation>
    <scope>NUCLEOTIDE SEQUENCE [LARGE SCALE GENOMIC DNA]</scope>
    <source>
        <strain evidence="3">ATCC BAA-1232 / LMG 22953 / PM1</strain>
    </source>
</reference>
<gene>
    <name evidence="2" type="ordered locus">Mpe_A2018</name>
</gene>
<dbReference type="KEGG" id="mpt:Mpe_A2018"/>
<sequence length="108" mass="11599">MCMGGGYSGPSQAEILAQEEASRQRAQAEASKLKAEQALEQEREGQKVLADRVAMATSDQEARRRTRALLIGAEAEEKDSASLADPAEPEKRSEKKARRATLIAAGGE</sequence>
<organism evidence="2 3">
    <name type="scientific">Methylibium petroleiphilum (strain ATCC BAA-1232 / LMG 22953 / PM1)</name>
    <dbReference type="NCBI Taxonomy" id="420662"/>
    <lineage>
        <taxon>Bacteria</taxon>
        <taxon>Pseudomonadati</taxon>
        <taxon>Pseudomonadota</taxon>
        <taxon>Betaproteobacteria</taxon>
        <taxon>Burkholderiales</taxon>
        <taxon>Sphaerotilaceae</taxon>
        <taxon>Methylibium</taxon>
    </lineage>
</organism>
<dbReference type="Proteomes" id="UP000000366">
    <property type="component" value="Chromosome"/>
</dbReference>
<feature type="region of interest" description="Disordered" evidence="1">
    <location>
        <begin position="73"/>
        <end position="108"/>
    </location>
</feature>
<dbReference type="STRING" id="420662.Mpe_A2018"/>
<accession>A2SHD7</accession>
<proteinExistence type="predicted"/>